<reference evidence="8" key="1">
    <citation type="submission" date="2021-04" db="EMBL/GenBank/DDBJ databases">
        <authorList>
            <person name="Yoon J."/>
        </authorList>
    </citation>
    <scope>NUCLEOTIDE SEQUENCE</scope>
    <source>
        <strain evidence="8">KMU-90</strain>
    </source>
</reference>
<dbReference type="EC" id="6.3.4.19" evidence="6"/>
<evidence type="ECO:0000256" key="6">
    <source>
        <dbReference type="HAMAP-Rule" id="MF_01161"/>
    </source>
</evidence>
<dbReference type="CDD" id="cd01992">
    <property type="entry name" value="TilS_N"/>
    <property type="match status" value="1"/>
</dbReference>
<evidence type="ECO:0000256" key="4">
    <source>
        <dbReference type="ARBA" id="ARBA00022840"/>
    </source>
</evidence>
<keyword evidence="9" id="KW-1185">Reference proteome</keyword>
<evidence type="ECO:0000259" key="7">
    <source>
        <dbReference type="Pfam" id="PF01171"/>
    </source>
</evidence>
<evidence type="ECO:0000256" key="1">
    <source>
        <dbReference type="ARBA" id="ARBA00022598"/>
    </source>
</evidence>
<dbReference type="InterPro" id="IPR014729">
    <property type="entry name" value="Rossmann-like_a/b/a_fold"/>
</dbReference>
<evidence type="ECO:0000256" key="3">
    <source>
        <dbReference type="ARBA" id="ARBA00022741"/>
    </source>
</evidence>
<comment type="catalytic activity">
    <reaction evidence="5 6">
        <text>cytidine(34) in tRNA(Ile2) + L-lysine + ATP = lysidine(34) in tRNA(Ile2) + AMP + diphosphate + H(+)</text>
        <dbReference type="Rhea" id="RHEA:43744"/>
        <dbReference type="Rhea" id="RHEA-COMP:10625"/>
        <dbReference type="Rhea" id="RHEA-COMP:10670"/>
        <dbReference type="ChEBI" id="CHEBI:15378"/>
        <dbReference type="ChEBI" id="CHEBI:30616"/>
        <dbReference type="ChEBI" id="CHEBI:32551"/>
        <dbReference type="ChEBI" id="CHEBI:33019"/>
        <dbReference type="ChEBI" id="CHEBI:82748"/>
        <dbReference type="ChEBI" id="CHEBI:83665"/>
        <dbReference type="ChEBI" id="CHEBI:456215"/>
        <dbReference type="EC" id="6.3.4.19"/>
    </reaction>
</comment>
<dbReference type="HAMAP" id="MF_01161">
    <property type="entry name" value="tRNA_Ile_lys_synt"/>
    <property type="match status" value="1"/>
</dbReference>
<dbReference type="RefSeq" id="WP_212537450.1">
    <property type="nucleotide sequence ID" value="NZ_JAGTUU010000006.1"/>
</dbReference>
<dbReference type="PANTHER" id="PTHR43033:SF1">
    <property type="entry name" value="TRNA(ILE)-LYSIDINE SYNTHASE-RELATED"/>
    <property type="match status" value="1"/>
</dbReference>
<dbReference type="PANTHER" id="PTHR43033">
    <property type="entry name" value="TRNA(ILE)-LYSIDINE SYNTHASE-RELATED"/>
    <property type="match status" value="1"/>
</dbReference>
<keyword evidence="3 6" id="KW-0547">Nucleotide-binding</keyword>
<proteinExistence type="inferred from homology"/>
<dbReference type="InterPro" id="IPR012795">
    <property type="entry name" value="tRNA_Ile_lys_synt_N"/>
</dbReference>
<dbReference type="NCBIfam" id="TIGR02432">
    <property type="entry name" value="lysidine_TilS_N"/>
    <property type="match status" value="1"/>
</dbReference>
<evidence type="ECO:0000313" key="9">
    <source>
        <dbReference type="Proteomes" id="UP000681356"/>
    </source>
</evidence>
<dbReference type="InterPro" id="IPR012094">
    <property type="entry name" value="tRNA_Ile_lys_synt"/>
</dbReference>
<dbReference type="Gene3D" id="3.40.50.620">
    <property type="entry name" value="HUPs"/>
    <property type="match status" value="1"/>
</dbReference>
<dbReference type="GO" id="GO:0032267">
    <property type="term" value="F:tRNA(Ile)-lysidine synthase activity"/>
    <property type="evidence" value="ECO:0007669"/>
    <property type="project" value="UniProtKB-EC"/>
</dbReference>
<comment type="function">
    <text evidence="6">Ligates lysine onto the cytidine present at position 34 of the AUA codon-specific tRNA(Ile) that contains the anticodon CAU, in an ATP-dependent manner. Cytidine is converted to lysidine, thus changing the amino acid specificity of the tRNA from methionine to isoleucine.</text>
</comment>
<comment type="subcellular location">
    <subcellularLocation>
        <location evidence="6">Cytoplasm</location>
    </subcellularLocation>
</comment>
<feature type="domain" description="tRNA(Ile)-lysidine/2-thiocytidine synthase N-terminal" evidence="7">
    <location>
        <begin position="23"/>
        <end position="220"/>
    </location>
</feature>
<comment type="similarity">
    <text evidence="6">Belongs to the tRNA(Ile)-lysidine synthase family.</text>
</comment>
<keyword evidence="6" id="KW-0963">Cytoplasm</keyword>
<keyword evidence="4 6" id="KW-0067">ATP-binding</keyword>
<feature type="binding site" evidence="6">
    <location>
        <begin position="28"/>
        <end position="33"/>
    </location>
    <ligand>
        <name>ATP</name>
        <dbReference type="ChEBI" id="CHEBI:30616"/>
    </ligand>
</feature>
<comment type="domain">
    <text evidence="6">The N-terminal region contains the highly conserved SGGXDS motif, predicted to be a P-loop motif involved in ATP binding.</text>
</comment>
<evidence type="ECO:0000256" key="5">
    <source>
        <dbReference type="ARBA" id="ARBA00048539"/>
    </source>
</evidence>
<dbReference type="InterPro" id="IPR011063">
    <property type="entry name" value="TilS/TtcA_N"/>
</dbReference>
<name>A0A8J7WDA4_9RHOB</name>
<dbReference type="EMBL" id="JAGTUU010000006">
    <property type="protein sequence ID" value="MBS0125482.1"/>
    <property type="molecule type" value="Genomic_DNA"/>
</dbReference>
<dbReference type="SUPFAM" id="SSF52402">
    <property type="entry name" value="Adenine nucleotide alpha hydrolases-like"/>
    <property type="match status" value="1"/>
</dbReference>
<dbReference type="GO" id="GO:0005524">
    <property type="term" value="F:ATP binding"/>
    <property type="evidence" value="ECO:0007669"/>
    <property type="project" value="UniProtKB-UniRule"/>
</dbReference>
<accession>A0A8J7WDA4</accession>
<gene>
    <name evidence="6 8" type="primary">tilS</name>
    <name evidence="8" type="ORF">KB874_15445</name>
</gene>
<evidence type="ECO:0000313" key="8">
    <source>
        <dbReference type="EMBL" id="MBS0125482.1"/>
    </source>
</evidence>
<keyword evidence="2 6" id="KW-0819">tRNA processing</keyword>
<dbReference type="Pfam" id="PF01171">
    <property type="entry name" value="ATP_bind_3"/>
    <property type="match status" value="1"/>
</dbReference>
<dbReference type="Proteomes" id="UP000681356">
    <property type="component" value="Unassembled WGS sequence"/>
</dbReference>
<dbReference type="GO" id="GO:0006400">
    <property type="term" value="P:tRNA modification"/>
    <property type="evidence" value="ECO:0007669"/>
    <property type="project" value="UniProtKB-UniRule"/>
</dbReference>
<protein>
    <recommendedName>
        <fullName evidence="6">tRNA(Ile)-lysidine synthase</fullName>
        <ecNumber evidence="6">6.3.4.19</ecNumber>
    </recommendedName>
    <alternativeName>
        <fullName evidence="6">tRNA(Ile)-2-lysyl-cytidine synthase</fullName>
    </alternativeName>
    <alternativeName>
        <fullName evidence="6">tRNA(Ile)-lysidine synthetase</fullName>
    </alternativeName>
</protein>
<evidence type="ECO:0000256" key="2">
    <source>
        <dbReference type="ARBA" id="ARBA00022694"/>
    </source>
</evidence>
<dbReference type="AlphaFoldDB" id="A0A8J7WDA4"/>
<sequence length="448" mass="48641">MSLDRRFAGAMGHLLGPDFPSDIALAVSGGGDSMAMLTLAHNWAHAWGVRLWVVTVDHGLRPESAAEAAMVAEECAALGWPHAVLRWHWDGTGNTMDAGRRARLGLIDRWRGSIGHVLMAHTRDDVAETFLMRLARGSGIDGLSAMAACHHVFPSEAVPGEIAGDLPPAPAERSPGFLVVRPCLEMGREELRHYLRTLKGRWVEDPSNEDPAYGRARMRRLMALLETEGLGRDRLAETAVRLGSDREALRLRAAELWGRVGRAHETAAGDRSGVLILDPDWHRQSDPATARRLLGGLLHYLSGADHGPRAEALDGFHDRVASGGGGTLHGCEAAFRQGRLLLFREQAAVAGQSETIGPETLWDGRWRPAHRAFDGCTLRALGENGWRETAPGRAAAELPHRAALSLPSIWQDGTLLACDGLNVGPGGSLRSRFDEMWPGGVREFLLSH</sequence>
<dbReference type="GO" id="GO:0005737">
    <property type="term" value="C:cytoplasm"/>
    <property type="evidence" value="ECO:0007669"/>
    <property type="project" value="UniProtKB-SubCell"/>
</dbReference>
<comment type="caution">
    <text evidence="8">The sequence shown here is derived from an EMBL/GenBank/DDBJ whole genome shotgun (WGS) entry which is preliminary data.</text>
</comment>
<keyword evidence="1 6" id="KW-0436">Ligase</keyword>
<organism evidence="8 9">
    <name type="scientific">Thetidibacter halocola</name>
    <dbReference type="NCBI Taxonomy" id="2827239"/>
    <lineage>
        <taxon>Bacteria</taxon>
        <taxon>Pseudomonadati</taxon>
        <taxon>Pseudomonadota</taxon>
        <taxon>Alphaproteobacteria</taxon>
        <taxon>Rhodobacterales</taxon>
        <taxon>Roseobacteraceae</taxon>
        <taxon>Thetidibacter</taxon>
    </lineage>
</organism>